<proteinExistence type="predicted"/>
<evidence type="ECO:0000259" key="5">
    <source>
        <dbReference type="PROSITE" id="PS51063"/>
    </source>
</evidence>
<dbReference type="Pfam" id="PF00027">
    <property type="entry name" value="cNMP_binding"/>
    <property type="match status" value="1"/>
</dbReference>
<dbReference type="GeneID" id="97206714"/>
<reference evidence="7" key="2">
    <citation type="submission" date="2020-02" db="EMBL/GenBank/DDBJ databases">
        <authorList>
            <person name="Littmann E."/>
            <person name="Sorbara M."/>
        </authorList>
    </citation>
    <scope>NUCLEOTIDE SEQUENCE</scope>
    <source>
        <strain evidence="7">MSK.1.17</strain>
    </source>
</reference>
<dbReference type="InterPro" id="IPR018490">
    <property type="entry name" value="cNMP-bd_dom_sf"/>
</dbReference>
<dbReference type="InterPro" id="IPR012318">
    <property type="entry name" value="HTH_CRP"/>
</dbReference>
<dbReference type="AlphaFoldDB" id="A0AAX1SLA2"/>
<reference evidence="6" key="3">
    <citation type="submission" date="2022-01" db="EMBL/GenBank/DDBJ databases">
        <title>Collection of gut derived symbiotic bacterial strains cultured from healthy donors.</title>
        <authorList>
            <person name="Lin H."/>
            <person name="Kohout C."/>
            <person name="Waligurski E."/>
            <person name="Pamer E.G."/>
        </authorList>
    </citation>
    <scope>NUCLEOTIDE SEQUENCE</scope>
    <source>
        <strain evidence="6">DFI.6.55</strain>
    </source>
</reference>
<dbReference type="SUPFAM" id="SSF46785">
    <property type="entry name" value="Winged helix' DNA-binding domain"/>
    <property type="match status" value="1"/>
</dbReference>
<dbReference type="GO" id="GO:0006355">
    <property type="term" value="P:regulation of DNA-templated transcription"/>
    <property type="evidence" value="ECO:0007669"/>
    <property type="project" value="InterPro"/>
</dbReference>
<dbReference type="Proteomes" id="UP000669239">
    <property type="component" value="Unassembled WGS sequence"/>
</dbReference>
<dbReference type="SMART" id="SM00100">
    <property type="entry name" value="cNMP"/>
    <property type="match status" value="1"/>
</dbReference>
<dbReference type="RefSeq" id="WP_117558388.1">
    <property type="nucleotide sequence ID" value="NZ_BAABZL010000001.1"/>
</dbReference>
<dbReference type="InterPro" id="IPR036390">
    <property type="entry name" value="WH_DNA-bd_sf"/>
</dbReference>
<keyword evidence="3" id="KW-0804">Transcription</keyword>
<evidence type="ECO:0000256" key="1">
    <source>
        <dbReference type="ARBA" id="ARBA00023015"/>
    </source>
</evidence>
<name>A0AAX1SLA2_9FIRM</name>
<gene>
    <name evidence="7" type="ORF">G5B36_18650</name>
    <name evidence="6" type="ORF">L0N08_05645</name>
</gene>
<accession>A0AAX1SLA2</accession>
<dbReference type="CDD" id="cd00038">
    <property type="entry name" value="CAP_ED"/>
    <property type="match status" value="1"/>
</dbReference>
<reference evidence="7 8" key="1">
    <citation type="journal article" date="2020" name="Cell Host Microbe">
        <title>Functional and Genomic Variation between Human-Derived Isolates of Lachnospiraceae Reveals Inter- and Intra-Species Diversity.</title>
        <authorList>
            <person name="Sorbara M.T."/>
            <person name="Littmann E.R."/>
            <person name="Fontana E."/>
            <person name="Moody T.U."/>
            <person name="Kohout C.E."/>
            <person name="Gjonbalaj M."/>
            <person name="Eaton V."/>
            <person name="Seok R."/>
            <person name="Leiner I.M."/>
            <person name="Pamer E.G."/>
        </authorList>
    </citation>
    <scope>NUCLEOTIDE SEQUENCE [LARGE SCALE GENOMIC DNA]</scope>
    <source>
        <strain evidence="7 8">MSK.1.17</strain>
    </source>
</reference>
<dbReference type="Gene3D" id="2.60.120.10">
    <property type="entry name" value="Jelly Rolls"/>
    <property type="match status" value="1"/>
</dbReference>
<evidence type="ECO:0000256" key="2">
    <source>
        <dbReference type="ARBA" id="ARBA00023125"/>
    </source>
</evidence>
<evidence type="ECO:0000313" key="7">
    <source>
        <dbReference type="EMBL" id="NSJ50710.1"/>
    </source>
</evidence>
<evidence type="ECO:0000313" key="9">
    <source>
        <dbReference type="Proteomes" id="UP001299608"/>
    </source>
</evidence>
<dbReference type="Pfam" id="PF13545">
    <property type="entry name" value="HTH_Crp_2"/>
    <property type="match status" value="1"/>
</dbReference>
<protein>
    <submittedName>
        <fullName evidence="6">Crp/Fnr family transcriptional regulator</fullName>
    </submittedName>
</protein>
<comment type="caution">
    <text evidence="6">The sequence shown here is derived from an EMBL/GenBank/DDBJ whole genome shotgun (WGS) entry which is preliminary data.</text>
</comment>
<dbReference type="InterPro" id="IPR014710">
    <property type="entry name" value="RmlC-like_jellyroll"/>
</dbReference>
<keyword evidence="1" id="KW-0805">Transcription regulation</keyword>
<evidence type="ECO:0000313" key="6">
    <source>
        <dbReference type="EMBL" id="MCG4744890.1"/>
    </source>
</evidence>
<keyword evidence="2" id="KW-0238">DNA-binding</keyword>
<sequence>MNVRVLSGTPLFQGIKEQEIEAMLQCLSAEEKEFEKDAYLYRTGDITGRLGIVMEGSVNIVKDDVWGNRKIIENIGQGQIFAETYACLKGEAMMVDVQASEPTKVLFVDVRRILTTCPSACDFHARLIRSLMYVLAHKNLVLTKKMDVITPKSLRERVLVYLSQESVKQGNRTVTVPFNRQQMADYLSVDRSALSGELSKMQKEGVIAYEKNRFTVL</sequence>
<dbReference type="Proteomes" id="UP001299608">
    <property type="component" value="Unassembled WGS sequence"/>
</dbReference>
<dbReference type="PROSITE" id="PS51063">
    <property type="entry name" value="HTH_CRP_2"/>
    <property type="match status" value="1"/>
</dbReference>
<keyword evidence="8" id="KW-1185">Reference proteome</keyword>
<dbReference type="PROSITE" id="PS50042">
    <property type="entry name" value="CNMP_BINDING_3"/>
    <property type="match status" value="1"/>
</dbReference>
<dbReference type="EMBL" id="JAKNGE010000005">
    <property type="protein sequence ID" value="MCG4744890.1"/>
    <property type="molecule type" value="Genomic_DNA"/>
</dbReference>
<evidence type="ECO:0000259" key="4">
    <source>
        <dbReference type="PROSITE" id="PS50042"/>
    </source>
</evidence>
<feature type="domain" description="Cyclic nucleotide-binding" evidence="4">
    <location>
        <begin position="11"/>
        <end position="109"/>
    </location>
</feature>
<evidence type="ECO:0000256" key="3">
    <source>
        <dbReference type="ARBA" id="ARBA00023163"/>
    </source>
</evidence>
<dbReference type="SUPFAM" id="SSF51206">
    <property type="entry name" value="cAMP-binding domain-like"/>
    <property type="match status" value="1"/>
</dbReference>
<dbReference type="EMBL" id="JAAITT010000029">
    <property type="protein sequence ID" value="NSJ50710.1"/>
    <property type="molecule type" value="Genomic_DNA"/>
</dbReference>
<feature type="domain" description="HTH crp-type" evidence="5">
    <location>
        <begin position="152"/>
        <end position="217"/>
    </location>
</feature>
<evidence type="ECO:0000313" key="8">
    <source>
        <dbReference type="Proteomes" id="UP000669239"/>
    </source>
</evidence>
<dbReference type="GO" id="GO:0003677">
    <property type="term" value="F:DNA binding"/>
    <property type="evidence" value="ECO:0007669"/>
    <property type="project" value="UniProtKB-KW"/>
</dbReference>
<dbReference type="InterPro" id="IPR000595">
    <property type="entry name" value="cNMP-bd_dom"/>
</dbReference>
<organism evidence="6 9">
    <name type="scientific">Enterocloster aldenensis</name>
    <dbReference type="NCBI Taxonomy" id="358742"/>
    <lineage>
        <taxon>Bacteria</taxon>
        <taxon>Bacillati</taxon>
        <taxon>Bacillota</taxon>
        <taxon>Clostridia</taxon>
        <taxon>Lachnospirales</taxon>
        <taxon>Lachnospiraceae</taxon>
        <taxon>Enterocloster</taxon>
    </lineage>
</organism>